<proteinExistence type="predicted"/>
<evidence type="ECO:0000313" key="2">
    <source>
        <dbReference type="Proteomes" id="UP000177159"/>
    </source>
</evidence>
<gene>
    <name evidence="1" type="ORF">A3C24_02930</name>
</gene>
<name>A0A1F7GYL9_9BACT</name>
<organism evidence="1 2">
    <name type="scientific">Candidatus Roizmanbacteria bacterium RIFCSPHIGHO2_02_FULL_37_24</name>
    <dbReference type="NCBI Taxonomy" id="1802037"/>
    <lineage>
        <taxon>Bacteria</taxon>
        <taxon>Candidatus Roizmaniibacteriota</taxon>
    </lineage>
</organism>
<dbReference type="AlphaFoldDB" id="A0A1F7GYL9"/>
<accession>A0A1F7GYL9</accession>
<evidence type="ECO:0000313" key="1">
    <source>
        <dbReference type="EMBL" id="OGK24018.1"/>
    </source>
</evidence>
<reference evidence="1 2" key="1">
    <citation type="journal article" date="2016" name="Nat. Commun.">
        <title>Thousands of microbial genomes shed light on interconnected biogeochemical processes in an aquifer system.</title>
        <authorList>
            <person name="Anantharaman K."/>
            <person name="Brown C.T."/>
            <person name="Hug L.A."/>
            <person name="Sharon I."/>
            <person name="Castelle C.J."/>
            <person name="Probst A.J."/>
            <person name="Thomas B.C."/>
            <person name="Singh A."/>
            <person name="Wilkins M.J."/>
            <person name="Karaoz U."/>
            <person name="Brodie E.L."/>
            <person name="Williams K.H."/>
            <person name="Hubbard S.S."/>
            <person name="Banfield J.F."/>
        </authorList>
    </citation>
    <scope>NUCLEOTIDE SEQUENCE [LARGE SCALE GENOMIC DNA]</scope>
</reference>
<dbReference type="EMBL" id="MFZM01000013">
    <property type="protein sequence ID" value="OGK24018.1"/>
    <property type="molecule type" value="Genomic_DNA"/>
</dbReference>
<protein>
    <submittedName>
        <fullName evidence="1">Uncharacterized protein</fullName>
    </submittedName>
</protein>
<dbReference type="Proteomes" id="UP000177159">
    <property type="component" value="Unassembled WGS sequence"/>
</dbReference>
<sequence>MWVYRGETTEPEEEYIDSHHKTAAGTWFTPKFGFAQQHVEKLRKRGVENARIVAVAIPKSILDLDKQVENRGGKMPVGSGDTVQVGFRSDLVERAVDEPIENTPDVDVYTNQFKIVQELQSTT</sequence>
<comment type="caution">
    <text evidence="1">The sequence shown here is derived from an EMBL/GenBank/DDBJ whole genome shotgun (WGS) entry which is preliminary data.</text>
</comment>